<dbReference type="AlphaFoldDB" id="A0A6A4GQU8"/>
<evidence type="ECO:0000313" key="1">
    <source>
        <dbReference type="EMBL" id="KAE9387625.1"/>
    </source>
</evidence>
<keyword evidence="2" id="KW-1185">Reference proteome</keyword>
<organism evidence="1 2">
    <name type="scientific">Gymnopus androsaceus JB14</name>
    <dbReference type="NCBI Taxonomy" id="1447944"/>
    <lineage>
        <taxon>Eukaryota</taxon>
        <taxon>Fungi</taxon>
        <taxon>Dikarya</taxon>
        <taxon>Basidiomycota</taxon>
        <taxon>Agaricomycotina</taxon>
        <taxon>Agaricomycetes</taxon>
        <taxon>Agaricomycetidae</taxon>
        <taxon>Agaricales</taxon>
        <taxon>Marasmiineae</taxon>
        <taxon>Omphalotaceae</taxon>
        <taxon>Gymnopus</taxon>
    </lineage>
</organism>
<name>A0A6A4GQU8_9AGAR</name>
<sequence length="186" mass="21706">MTEEAFPAIFPYLTRRDIFLFDNESEYRQQSLLHEWKSSKQFLSHVPTRGLPPHFLPSPNGRPAVTFHYGWRLSHNTLYKVARRAYPEQVALSRFVPFLSKQLEVPIVLILGAYCGPRATDRKEFVAICNNHSTLEQRTKLLESRGAQRLKELIKLKDPVWVVDTDTFQWPQSFEEPSEVYPPFEG</sequence>
<protein>
    <submittedName>
        <fullName evidence="1">Uncharacterized protein</fullName>
    </submittedName>
</protein>
<dbReference type="OrthoDB" id="2831821at2759"/>
<evidence type="ECO:0000313" key="2">
    <source>
        <dbReference type="Proteomes" id="UP000799118"/>
    </source>
</evidence>
<dbReference type="Proteomes" id="UP000799118">
    <property type="component" value="Unassembled WGS sequence"/>
</dbReference>
<gene>
    <name evidence="1" type="ORF">BT96DRAFT_927505</name>
</gene>
<accession>A0A6A4GQU8</accession>
<reference evidence="1" key="1">
    <citation type="journal article" date="2019" name="Environ. Microbiol.">
        <title>Fungal ecological strategies reflected in gene transcription - a case study of two litter decomposers.</title>
        <authorList>
            <person name="Barbi F."/>
            <person name="Kohler A."/>
            <person name="Barry K."/>
            <person name="Baskaran P."/>
            <person name="Daum C."/>
            <person name="Fauchery L."/>
            <person name="Ihrmark K."/>
            <person name="Kuo A."/>
            <person name="LaButti K."/>
            <person name="Lipzen A."/>
            <person name="Morin E."/>
            <person name="Grigoriev I.V."/>
            <person name="Henrissat B."/>
            <person name="Lindahl B."/>
            <person name="Martin F."/>
        </authorList>
    </citation>
    <scope>NUCLEOTIDE SEQUENCE</scope>
    <source>
        <strain evidence="1">JB14</strain>
    </source>
</reference>
<proteinExistence type="predicted"/>
<dbReference type="EMBL" id="ML769789">
    <property type="protein sequence ID" value="KAE9387625.1"/>
    <property type="molecule type" value="Genomic_DNA"/>
</dbReference>